<accession>A0A815WLP0</accession>
<proteinExistence type="predicted"/>
<evidence type="ECO:0000313" key="2">
    <source>
        <dbReference type="Proteomes" id="UP000663864"/>
    </source>
</evidence>
<dbReference type="EMBL" id="CAJNOT010016604">
    <property type="protein sequence ID" value="CAF1549386.1"/>
    <property type="molecule type" value="Genomic_DNA"/>
</dbReference>
<name>A0A815WLP0_9BILA</name>
<evidence type="ECO:0000313" key="1">
    <source>
        <dbReference type="EMBL" id="CAF1549386.1"/>
    </source>
</evidence>
<dbReference type="AlphaFoldDB" id="A0A815WLP0"/>
<dbReference type="Proteomes" id="UP000663864">
    <property type="component" value="Unassembled WGS sequence"/>
</dbReference>
<organism evidence="1 2">
    <name type="scientific">Rotaria sordida</name>
    <dbReference type="NCBI Taxonomy" id="392033"/>
    <lineage>
        <taxon>Eukaryota</taxon>
        <taxon>Metazoa</taxon>
        <taxon>Spiralia</taxon>
        <taxon>Gnathifera</taxon>
        <taxon>Rotifera</taxon>
        <taxon>Eurotatoria</taxon>
        <taxon>Bdelloidea</taxon>
        <taxon>Philodinida</taxon>
        <taxon>Philodinidae</taxon>
        <taxon>Rotaria</taxon>
    </lineage>
</organism>
<gene>
    <name evidence="1" type="ORF">ZHD862_LOCUS39309</name>
</gene>
<reference evidence="1" key="1">
    <citation type="submission" date="2021-02" db="EMBL/GenBank/DDBJ databases">
        <authorList>
            <person name="Nowell W R."/>
        </authorList>
    </citation>
    <scope>NUCLEOTIDE SEQUENCE</scope>
</reference>
<protein>
    <submittedName>
        <fullName evidence="1">Uncharacterized protein</fullName>
    </submittedName>
</protein>
<comment type="caution">
    <text evidence="1">The sequence shown here is derived from an EMBL/GenBank/DDBJ whole genome shotgun (WGS) entry which is preliminary data.</text>
</comment>
<feature type="non-terminal residue" evidence="1">
    <location>
        <position position="1"/>
    </location>
</feature>
<sequence length="47" mass="5808">IYAHDQDYSTSLTSKENIVHMNYQIWDNDRFYQEYLFEFLVELIVES</sequence>